<keyword evidence="1" id="KW-0472">Membrane</keyword>
<keyword evidence="3" id="KW-1185">Reference proteome</keyword>
<evidence type="ECO:0000313" key="2">
    <source>
        <dbReference type="EMBL" id="SMC47633.1"/>
    </source>
</evidence>
<organism evidence="2 3">
    <name type="scientific">Desulfocicer vacuolatum DSM 3385</name>
    <dbReference type="NCBI Taxonomy" id="1121400"/>
    <lineage>
        <taxon>Bacteria</taxon>
        <taxon>Pseudomonadati</taxon>
        <taxon>Thermodesulfobacteriota</taxon>
        <taxon>Desulfobacteria</taxon>
        <taxon>Desulfobacterales</taxon>
        <taxon>Desulfobacteraceae</taxon>
        <taxon>Desulfocicer</taxon>
    </lineage>
</organism>
<evidence type="ECO:0000313" key="3">
    <source>
        <dbReference type="Proteomes" id="UP000192418"/>
    </source>
</evidence>
<evidence type="ECO:0000256" key="1">
    <source>
        <dbReference type="SAM" id="Phobius"/>
    </source>
</evidence>
<feature type="transmembrane region" description="Helical" evidence="1">
    <location>
        <begin position="54"/>
        <end position="72"/>
    </location>
</feature>
<dbReference type="EMBL" id="FWXY01000002">
    <property type="protein sequence ID" value="SMC47633.1"/>
    <property type="molecule type" value="Genomic_DNA"/>
</dbReference>
<dbReference type="STRING" id="1121400.SAMN02746065_102289"/>
<dbReference type="InterPro" id="IPR045584">
    <property type="entry name" value="Pilin-like"/>
</dbReference>
<dbReference type="AlphaFoldDB" id="A0A1W1ZGZ2"/>
<keyword evidence="1" id="KW-0812">Transmembrane</keyword>
<sequence length="247" mass="27238">MKIIDQKNAIFHTNSKVVCTFSSSFSGKWVDFFKKCKLENGACQKNKGFTLIELLVAMVISTVVAAAIFYAYQGQQNAQLAQQQIVDMQQVIRTAKYIMIKDIRMAGYDPDGMAGAGITAAGDGSVGNPLGFTFVADGDYRDNNNDGTTDEPGELESVEYDLYDADSDGDSDIGRKVGTGSRGVIAENIERLVFEYLDLNGNATTDLSEIRSIQITIEARVDFNEQRQSNVNNRILTTVVQCRNLYF</sequence>
<reference evidence="2 3" key="1">
    <citation type="submission" date="2017-04" db="EMBL/GenBank/DDBJ databases">
        <authorList>
            <person name="Afonso C.L."/>
            <person name="Miller P.J."/>
            <person name="Scott M.A."/>
            <person name="Spackman E."/>
            <person name="Goraichik I."/>
            <person name="Dimitrov K.M."/>
            <person name="Suarez D.L."/>
            <person name="Swayne D.E."/>
        </authorList>
    </citation>
    <scope>NUCLEOTIDE SEQUENCE [LARGE SCALE GENOMIC DNA]</scope>
    <source>
        <strain evidence="2 3">DSM 3385</strain>
    </source>
</reference>
<dbReference type="NCBIfam" id="TIGR02532">
    <property type="entry name" value="IV_pilin_GFxxxE"/>
    <property type="match status" value="1"/>
</dbReference>
<dbReference type="Pfam" id="PF07963">
    <property type="entry name" value="N_methyl"/>
    <property type="match status" value="1"/>
</dbReference>
<gene>
    <name evidence="2" type="ORF">SAMN02746065_102289</name>
</gene>
<protein>
    <submittedName>
        <fullName evidence="2">Type IV pilus assembly protein PilW</fullName>
    </submittedName>
</protein>
<accession>A0A1W1ZGZ2</accession>
<name>A0A1W1ZGZ2_9BACT</name>
<dbReference type="InterPro" id="IPR012902">
    <property type="entry name" value="N_methyl_site"/>
</dbReference>
<dbReference type="Proteomes" id="UP000192418">
    <property type="component" value="Unassembled WGS sequence"/>
</dbReference>
<keyword evidence="1" id="KW-1133">Transmembrane helix</keyword>
<dbReference type="PROSITE" id="PS00409">
    <property type="entry name" value="PROKAR_NTER_METHYL"/>
    <property type="match status" value="1"/>
</dbReference>
<dbReference type="SUPFAM" id="SSF54523">
    <property type="entry name" value="Pili subunits"/>
    <property type="match status" value="1"/>
</dbReference>
<proteinExistence type="predicted"/>